<dbReference type="AlphaFoldDB" id="A0A8S0X7M8"/>
<dbReference type="EC" id="7.6.2.9" evidence="6"/>
<dbReference type="GO" id="GO:0005524">
    <property type="term" value="F:ATP binding"/>
    <property type="evidence" value="ECO:0007669"/>
    <property type="project" value="UniProtKB-UniRule"/>
</dbReference>
<dbReference type="GO" id="GO:0015418">
    <property type="term" value="F:ABC-type quaternary ammonium compound transporting activity"/>
    <property type="evidence" value="ECO:0007669"/>
    <property type="project" value="UniProtKB-EC"/>
</dbReference>
<dbReference type="PROSITE" id="PS00211">
    <property type="entry name" value="ABC_TRANSPORTER_1"/>
    <property type="match status" value="1"/>
</dbReference>
<evidence type="ECO:0000256" key="1">
    <source>
        <dbReference type="ARBA" id="ARBA00005417"/>
    </source>
</evidence>
<evidence type="ECO:0000313" key="8">
    <source>
        <dbReference type="EMBL" id="CAA7603430.1"/>
    </source>
</evidence>
<dbReference type="KEGG" id="aacx:DEACI_4253"/>
<evidence type="ECO:0000256" key="3">
    <source>
        <dbReference type="ARBA" id="ARBA00022741"/>
    </source>
</evidence>
<comment type="subunit">
    <text evidence="6">The complex is probably composed of two ATP-binding proteins, two transmembrane proteins and a solute-binding protein.</text>
</comment>
<comment type="catalytic activity">
    <reaction evidence="6">
        <text>a quaternary ammonium(out) + ATP + H2O = a quaternary ammonium(in) + ADP + phosphate + H(+)</text>
        <dbReference type="Rhea" id="RHEA:11036"/>
        <dbReference type="ChEBI" id="CHEBI:15377"/>
        <dbReference type="ChEBI" id="CHEBI:15378"/>
        <dbReference type="ChEBI" id="CHEBI:30616"/>
        <dbReference type="ChEBI" id="CHEBI:35267"/>
        <dbReference type="ChEBI" id="CHEBI:43474"/>
        <dbReference type="ChEBI" id="CHEBI:456216"/>
    </reaction>
</comment>
<dbReference type="FunFam" id="3.40.50.300:FF:000201">
    <property type="entry name" value="Glycine betaine/L-proline ABC transporter ATP-binding protein"/>
    <property type="match status" value="1"/>
</dbReference>
<gene>
    <name evidence="9" type="ORF">DEACI_1613</name>
    <name evidence="8" type="ORF">DEACI_4253</name>
</gene>
<dbReference type="Proteomes" id="UP001071230">
    <property type="component" value="Unassembled WGS sequence"/>
</dbReference>
<dbReference type="GO" id="GO:0005886">
    <property type="term" value="C:plasma membrane"/>
    <property type="evidence" value="ECO:0007669"/>
    <property type="project" value="UniProtKB-SubCell"/>
</dbReference>
<organism evidence="8">
    <name type="scientific">Acididesulfobacillus acetoxydans</name>
    <dbReference type="NCBI Taxonomy" id="1561005"/>
    <lineage>
        <taxon>Bacteria</taxon>
        <taxon>Bacillati</taxon>
        <taxon>Bacillota</taxon>
        <taxon>Clostridia</taxon>
        <taxon>Eubacteriales</taxon>
        <taxon>Peptococcaceae</taxon>
        <taxon>Acididesulfobacillus</taxon>
    </lineage>
</organism>
<dbReference type="GO" id="GO:0031460">
    <property type="term" value="P:glycine betaine transport"/>
    <property type="evidence" value="ECO:0007669"/>
    <property type="project" value="InterPro"/>
</dbReference>
<keyword evidence="2 6" id="KW-0813">Transport</keyword>
<dbReference type="InterPro" id="IPR005892">
    <property type="entry name" value="Gly-betaine_transp_ATP-bd"/>
</dbReference>
<evidence type="ECO:0000313" key="9">
    <source>
        <dbReference type="EMBL" id="CEJ07155.1"/>
    </source>
</evidence>
<evidence type="ECO:0000256" key="5">
    <source>
        <dbReference type="ARBA" id="ARBA00023122"/>
    </source>
</evidence>
<dbReference type="InterPro" id="IPR003593">
    <property type="entry name" value="AAA+_ATPase"/>
</dbReference>
<keyword evidence="3 6" id="KW-0547">Nucleotide-binding</keyword>
<reference evidence="9" key="1">
    <citation type="submission" date="2014-11" db="EMBL/GenBank/DDBJ databases">
        <authorList>
            <person name="Hornung B.V."/>
        </authorList>
    </citation>
    <scope>NUCLEOTIDE SEQUENCE</scope>
    <source>
        <strain evidence="9">INE</strain>
    </source>
</reference>
<accession>A0A8S0X7M8</accession>
<evidence type="ECO:0000256" key="6">
    <source>
        <dbReference type="RuleBase" id="RU369116"/>
    </source>
</evidence>
<proteinExistence type="inferred from homology"/>
<keyword evidence="8" id="KW-0378">Hydrolase</keyword>
<dbReference type="GO" id="GO:0016887">
    <property type="term" value="F:ATP hydrolysis activity"/>
    <property type="evidence" value="ECO:0007669"/>
    <property type="project" value="UniProtKB-UniRule"/>
</dbReference>
<dbReference type="SUPFAM" id="SSF52540">
    <property type="entry name" value="P-loop containing nucleoside triphosphate hydrolases"/>
    <property type="match status" value="1"/>
</dbReference>
<comment type="subcellular location">
    <subcellularLocation>
        <location evidence="6">Cell inner membrane</location>
        <topology evidence="6">Peripheral membrane protein</topology>
    </subcellularLocation>
</comment>
<dbReference type="EMBL" id="LR746496">
    <property type="protein sequence ID" value="CAA7603430.1"/>
    <property type="molecule type" value="Genomic_DNA"/>
</dbReference>
<keyword evidence="6" id="KW-1003">Cell membrane</keyword>
<dbReference type="Pfam" id="PF00005">
    <property type="entry name" value="ABC_tran"/>
    <property type="match status" value="1"/>
</dbReference>
<dbReference type="Proteomes" id="UP000836597">
    <property type="component" value="Chromosome"/>
</dbReference>
<dbReference type="PROSITE" id="PS50893">
    <property type="entry name" value="ABC_TRANSPORTER_2"/>
    <property type="match status" value="1"/>
</dbReference>
<keyword evidence="5" id="KW-0129">CBS domain</keyword>
<keyword evidence="10" id="KW-1185">Reference proteome</keyword>
<dbReference type="InterPro" id="IPR017871">
    <property type="entry name" value="ABC_transporter-like_CS"/>
</dbReference>
<protein>
    <recommendedName>
        <fullName evidence="6">Quaternary amine transport ATP-binding protein</fullName>
        <ecNumber evidence="6">7.6.2.9</ecNumber>
    </recommendedName>
</protein>
<dbReference type="InterPro" id="IPR051921">
    <property type="entry name" value="ABC_osmolyte_uptake_ATP-bind"/>
</dbReference>
<feature type="domain" description="ABC transporter" evidence="7">
    <location>
        <begin position="1"/>
        <end position="235"/>
    </location>
</feature>
<dbReference type="NCBIfam" id="TIGR01186">
    <property type="entry name" value="proV"/>
    <property type="match status" value="1"/>
</dbReference>
<dbReference type="PANTHER" id="PTHR43869:SF1">
    <property type="entry name" value="GLYCINE BETAINE_PROLINE BETAINE TRANSPORT SYSTEM ATP-BINDING PROTEIN PROV"/>
    <property type="match status" value="1"/>
</dbReference>
<dbReference type="InterPro" id="IPR027417">
    <property type="entry name" value="P-loop_NTPase"/>
</dbReference>
<dbReference type="InterPro" id="IPR003439">
    <property type="entry name" value="ABC_transporter-like_ATP-bd"/>
</dbReference>
<dbReference type="Gene3D" id="3.40.50.300">
    <property type="entry name" value="P-loop containing nucleotide triphosphate hydrolases"/>
    <property type="match status" value="1"/>
</dbReference>
<dbReference type="SMART" id="SM00382">
    <property type="entry name" value="AAA"/>
    <property type="match status" value="1"/>
</dbReference>
<evidence type="ECO:0000259" key="7">
    <source>
        <dbReference type="PROSITE" id="PS50893"/>
    </source>
</evidence>
<keyword evidence="4 6" id="KW-0067">ATP-binding</keyword>
<evidence type="ECO:0000256" key="2">
    <source>
        <dbReference type="ARBA" id="ARBA00022448"/>
    </source>
</evidence>
<dbReference type="PANTHER" id="PTHR43869">
    <property type="entry name" value="GLYCINE BETAINE/PROLINE BETAINE TRANSPORT SYSTEM ATP-BINDING PROTEIN PROV"/>
    <property type="match status" value="1"/>
</dbReference>
<dbReference type="GO" id="GO:0006865">
    <property type="term" value="P:amino acid transport"/>
    <property type="evidence" value="ECO:0007669"/>
    <property type="project" value="UniProtKB-UniRule"/>
</dbReference>
<evidence type="ECO:0000313" key="10">
    <source>
        <dbReference type="Proteomes" id="UP001071230"/>
    </source>
</evidence>
<dbReference type="GO" id="GO:0006970">
    <property type="term" value="P:response to osmotic stress"/>
    <property type="evidence" value="ECO:0007669"/>
    <property type="project" value="UniProtKB-ARBA"/>
</dbReference>
<sequence>MVTNAVQRGAVTAVRDVSFQVERGEVFVIMGLSGSGKSTLIRCLLRLIEPTAGTIMADGQDVTAMNIQQLREFRRYRVAMVFQHYGLLPHRTVLENVGFGLKLRGVNKAEREEAALKAIESVGLAGWEKRYPGDLSGGMQQRVGIARALLQDPNILLLDEPFSGLDPLIRRELQDELMRLQAEFQTTMLFVTHDLQEALLLGDRMAVMRDGTFVQVGKPHEIVKQPADDYVRRFVQDERRMAQLANEGGRVKQT</sequence>
<keyword evidence="6" id="KW-0997">Cell inner membrane</keyword>
<dbReference type="EMBL" id="CDGJ01000040">
    <property type="protein sequence ID" value="CEJ07155.1"/>
    <property type="molecule type" value="Genomic_DNA"/>
</dbReference>
<keyword evidence="6" id="KW-0472">Membrane</keyword>
<comment type="similarity">
    <text evidence="1 6">Belongs to the ABC transporter superfamily.</text>
</comment>
<reference evidence="8" key="2">
    <citation type="submission" date="2020-01" db="EMBL/GenBank/DDBJ databases">
        <authorList>
            <person name="Hornung B."/>
        </authorList>
    </citation>
    <scope>NUCLEOTIDE SEQUENCE</scope>
    <source>
        <strain evidence="8">PacBioINE</strain>
    </source>
</reference>
<name>A0A8S0X7M8_9FIRM</name>
<evidence type="ECO:0000256" key="4">
    <source>
        <dbReference type="ARBA" id="ARBA00022840"/>
    </source>
</evidence>